<feature type="compositionally biased region" description="Acidic residues" evidence="1">
    <location>
        <begin position="220"/>
        <end position="236"/>
    </location>
</feature>
<dbReference type="EMBL" id="OR769218">
    <property type="protein sequence ID" value="WQJ54374.1"/>
    <property type="molecule type" value="Genomic_DNA"/>
</dbReference>
<evidence type="ECO:0000313" key="3">
    <source>
        <dbReference type="Proteomes" id="UP001346559"/>
    </source>
</evidence>
<name>A0ABZ0Z5P7_9CAUD</name>
<evidence type="ECO:0000256" key="1">
    <source>
        <dbReference type="SAM" id="MobiDB-lite"/>
    </source>
</evidence>
<reference evidence="2 3" key="1">
    <citation type="submission" date="2023-11" db="EMBL/GenBank/DDBJ databases">
        <authorList>
            <person name="Cook R."/>
            <person name="Crisci M."/>
            <person name="Pye H."/>
            <person name="Adriaenssens E."/>
            <person name="Santini J."/>
        </authorList>
    </citation>
    <scope>NUCLEOTIDE SEQUENCE [LARGE SCALE GENOMIC DNA]</scope>
    <source>
        <strain evidence="2">Lak_Megaphage_RVC_AP1_GC26</strain>
    </source>
</reference>
<dbReference type="Proteomes" id="UP001346559">
    <property type="component" value="Segment"/>
</dbReference>
<evidence type="ECO:0000313" key="2">
    <source>
        <dbReference type="EMBL" id="WQJ54374.1"/>
    </source>
</evidence>
<keyword evidence="3" id="KW-1185">Reference proteome</keyword>
<feature type="region of interest" description="Disordered" evidence="1">
    <location>
        <begin position="212"/>
        <end position="236"/>
    </location>
</feature>
<sequence length="289" mass="34669">MSTYVTRVIEVKLPCVKGYVWNEESLNKIDKKTLLPYDVYRVNSDNEYPYRKFHIAHEIDGIPEYWEKMKTCDYKWHLVKYWVLNNPHSHIDKFEIISDNNGKQEEVKKISEYCDNGGSIRDVYLSRWYEDTYNIINRGIPEDCSEETRKELCLDDNYIYNRTYVLLSELYSIYNREIENFKNKIKTTILNDQLKTIDKKIDKIYSKLNGEETEPKVESEMEPEVTEMSDDTDYDKEGYDYEENIDSLFDEPFNDIQTLNDEIAIIHRLVDEIYGYISSDNIRINYYFS</sequence>
<organism evidence="2 3">
    <name type="scientific">phage Lak_Megaphage_RVC_AP1_GC26</name>
    <dbReference type="NCBI Taxonomy" id="3109224"/>
    <lineage>
        <taxon>Viruses</taxon>
        <taxon>Duplodnaviria</taxon>
        <taxon>Heunggongvirae</taxon>
        <taxon>Uroviricota</taxon>
        <taxon>Caudoviricetes</taxon>
        <taxon>Caudoviricetes code 15 clade</taxon>
    </lineage>
</organism>
<accession>A0ABZ0Z5P7</accession>
<protein>
    <submittedName>
        <fullName evidence="2">Uncharacterized protein</fullName>
    </submittedName>
</protein>
<proteinExistence type="predicted"/>